<evidence type="ECO:0000256" key="1">
    <source>
        <dbReference type="SAM" id="SignalP"/>
    </source>
</evidence>
<reference evidence="4" key="1">
    <citation type="journal article" date="2019" name="Int. J. Syst. Evol. Microbiol.">
        <title>The Global Catalogue of Microorganisms (GCM) 10K type strain sequencing project: providing services to taxonomists for standard genome sequencing and annotation.</title>
        <authorList>
            <consortium name="The Broad Institute Genomics Platform"/>
            <consortium name="The Broad Institute Genome Sequencing Center for Infectious Disease"/>
            <person name="Wu L."/>
            <person name="Ma J."/>
        </authorList>
    </citation>
    <scope>NUCLEOTIDE SEQUENCE [LARGE SCALE GENOMIC DNA]</scope>
    <source>
        <strain evidence="4">CCUG 57942</strain>
    </source>
</reference>
<evidence type="ECO:0000313" key="3">
    <source>
        <dbReference type="EMBL" id="MFD2158398.1"/>
    </source>
</evidence>
<evidence type="ECO:0000313" key="4">
    <source>
        <dbReference type="Proteomes" id="UP001597389"/>
    </source>
</evidence>
<evidence type="ECO:0000259" key="2">
    <source>
        <dbReference type="Pfam" id="PF07589"/>
    </source>
</evidence>
<gene>
    <name evidence="3" type="ORF">ACFSW8_05770</name>
</gene>
<dbReference type="Proteomes" id="UP001597389">
    <property type="component" value="Unassembled WGS sequence"/>
</dbReference>
<accession>A0ABW4Z8T7</accession>
<proteinExistence type="predicted"/>
<comment type="caution">
    <text evidence="3">The sequence shown here is derived from an EMBL/GenBank/DDBJ whole genome shotgun (WGS) entry which is preliminary data.</text>
</comment>
<feature type="signal peptide" evidence="1">
    <location>
        <begin position="1"/>
        <end position="17"/>
    </location>
</feature>
<dbReference type="InterPro" id="IPR013424">
    <property type="entry name" value="Ice-binding_C"/>
</dbReference>
<feature type="domain" description="Ice-binding protein C-terminal" evidence="2">
    <location>
        <begin position="221"/>
        <end position="242"/>
    </location>
</feature>
<organism evidence="3 4">
    <name type="scientific">Rubritalea tangerina</name>
    <dbReference type="NCBI Taxonomy" id="430798"/>
    <lineage>
        <taxon>Bacteria</taxon>
        <taxon>Pseudomonadati</taxon>
        <taxon>Verrucomicrobiota</taxon>
        <taxon>Verrucomicrobiia</taxon>
        <taxon>Verrucomicrobiales</taxon>
        <taxon>Rubritaleaceae</taxon>
        <taxon>Rubritalea</taxon>
    </lineage>
</organism>
<feature type="chain" id="PRO_5045419244" evidence="1">
    <location>
        <begin position="18"/>
        <end position="247"/>
    </location>
</feature>
<protein>
    <submittedName>
        <fullName evidence="3">PEP-CTERM sorting domain-containing protein</fullName>
    </submittedName>
</protein>
<dbReference type="Pfam" id="PF07589">
    <property type="entry name" value="PEP-CTERM"/>
    <property type="match status" value="1"/>
</dbReference>
<name>A0ABW4Z8T7_9BACT</name>
<keyword evidence="4" id="KW-1185">Reference proteome</keyword>
<dbReference type="RefSeq" id="WP_377086375.1">
    <property type="nucleotide sequence ID" value="NZ_JBHSJL010000014.1"/>
</dbReference>
<sequence length="247" mass="25683">MKKTSLLLALTASCASAAIVDTSYVAGSSSPYSYLTATPLQLLNSSGLNTPVNAGDSLASAQSATHDYNLGFEQSWTTNDPGGQNSDYFASGGLAPILVFDLGQDYDVQNLIFWQYQNSGSIAGVDVANNAKTIEVRYNTEAEGNAAFTGSATTLNLLNAVELNAPGIGRIPSQTFSASNTTARYIQLTITDNHFGNPSAGQGGDRVGLGEFRVDASAVASVPEPSSLACLAIGASSLLLRRSRKKA</sequence>
<dbReference type="EMBL" id="JBHUJB010000022">
    <property type="protein sequence ID" value="MFD2158398.1"/>
    <property type="molecule type" value="Genomic_DNA"/>
</dbReference>
<keyword evidence="1" id="KW-0732">Signal</keyword>
<dbReference type="NCBIfam" id="TIGR02595">
    <property type="entry name" value="PEP_CTERM"/>
    <property type="match status" value="1"/>
</dbReference>
<dbReference type="Gene3D" id="2.60.120.260">
    <property type="entry name" value="Galactose-binding domain-like"/>
    <property type="match status" value="1"/>
</dbReference>